<comment type="caution">
    <text evidence="1">The sequence shown here is derived from an EMBL/GenBank/DDBJ whole genome shotgun (WGS) entry which is preliminary data.</text>
</comment>
<name>A0ABY2U8Y7_9PSED</name>
<dbReference type="Proteomes" id="UP000304941">
    <property type="component" value="Unassembled WGS sequence"/>
</dbReference>
<reference evidence="1 2" key="1">
    <citation type="submission" date="2019-05" db="EMBL/GenBank/DDBJ databases">
        <title>Pseudomonas edaphica sp. nov., isolated from rhizospheric soil of Cistus ladanifer L. in Spain.</title>
        <authorList>
            <person name="Peix A."/>
        </authorList>
    </citation>
    <scope>NUCLEOTIDE SEQUENCE [LARGE SCALE GENOMIC DNA]</scope>
    <source>
        <strain evidence="1 2">RD25</strain>
    </source>
</reference>
<sequence length="281" mass="31147">AKPWHSPVARILTPSGLVEAQCHVLPHKDRLSEGEFRTGGGAEGWTSQQGFYIYRNHRLLLAGGWLGIGQGRAWNREEPHRLARIRLDIPNTADSAWKIDVKKSTARPPITVRPWLTKLAEDTRERARRVFAFRGAPMPGPGGLKIEQQAWRVERLKDGVRYRIEESHPAVAAVIEAAGGNSDLVRAMLRVVEETVPVQRIWLDTAENKDTPITGFSGESETASDGVRTVLLTLFRDMVARRGMSPDVAVTTLSLTDPFHNYPNLVASLPSLAVTPLEGKE</sequence>
<dbReference type="GO" id="GO:0005524">
    <property type="term" value="F:ATP binding"/>
    <property type="evidence" value="ECO:0007669"/>
    <property type="project" value="UniProtKB-KW"/>
</dbReference>
<evidence type="ECO:0000313" key="2">
    <source>
        <dbReference type="Proteomes" id="UP000304941"/>
    </source>
</evidence>
<organism evidence="1 2">
    <name type="scientific">Pseudomonas edaphica</name>
    <dbReference type="NCBI Taxonomy" id="2006980"/>
    <lineage>
        <taxon>Bacteria</taxon>
        <taxon>Pseudomonadati</taxon>
        <taxon>Pseudomonadota</taxon>
        <taxon>Gammaproteobacteria</taxon>
        <taxon>Pseudomonadales</taxon>
        <taxon>Pseudomonadaceae</taxon>
        <taxon>Pseudomonas</taxon>
    </lineage>
</organism>
<protein>
    <submittedName>
        <fullName evidence="1">ATP-binding protein</fullName>
    </submittedName>
</protein>
<gene>
    <name evidence="1" type="ORF">FEM54_10000</name>
</gene>
<evidence type="ECO:0000313" key="1">
    <source>
        <dbReference type="EMBL" id="TLG92130.1"/>
    </source>
</evidence>
<keyword evidence="1" id="KW-0547">Nucleotide-binding</keyword>
<proteinExistence type="predicted"/>
<accession>A0ABY2U8Y7</accession>
<feature type="non-terminal residue" evidence="1">
    <location>
        <position position="1"/>
    </location>
</feature>
<keyword evidence="2" id="KW-1185">Reference proteome</keyword>
<dbReference type="EMBL" id="VBVZ01000113">
    <property type="protein sequence ID" value="TLG92130.1"/>
    <property type="molecule type" value="Genomic_DNA"/>
</dbReference>
<keyword evidence="1" id="KW-0067">ATP-binding</keyword>